<dbReference type="PROSITE" id="PS51820">
    <property type="entry name" value="PA14"/>
    <property type="match status" value="1"/>
</dbReference>
<dbReference type="AlphaFoldDB" id="A0A8D5FK49"/>
<evidence type="ECO:0000313" key="6">
    <source>
        <dbReference type="EMBL" id="BCL60443.1"/>
    </source>
</evidence>
<dbReference type="InterPro" id="IPR037524">
    <property type="entry name" value="PA14/GLEYA"/>
</dbReference>
<evidence type="ECO:0000256" key="4">
    <source>
        <dbReference type="SAM" id="SignalP"/>
    </source>
</evidence>
<feature type="domain" description="PA14" evidence="5">
    <location>
        <begin position="75"/>
        <end position="227"/>
    </location>
</feature>
<dbReference type="InterPro" id="IPR051154">
    <property type="entry name" value="Prespore-cell_inducing_factor"/>
</dbReference>
<dbReference type="EMBL" id="AP024086">
    <property type="protein sequence ID" value="BCL60443.1"/>
    <property type="molecule type" value="Genomic_DNA"/>
</dbReference>
<keyword evidence="2 4" id="KW-0732">Signal</keyword>
<proteinExistence type="inferred from homology"/>
<dbReference type="Pfam" id="PF07589">
    <property type="entry name" value="PEP-CTERM"/>
    <property type="match status" value="1"/>
</dbReference>
<evidence type="ECO:0000256" key="2">
    <source>
        <dbReference type="ARBA" id="ARBA00022729"/>
    </source>
</evidence>
<dbReference type="PANTHER" id="PTHR31137">
    <property type="entry name" value="PROTEIN PSIB-RELATED-RELATED"/>
    <property type="match status" value="1"/>
</dbReference>
<feature type="chain" id="PRO_5034119325" description="PA14 domain-containing protein" evidence="4">
    <location>
        <begin position="25"/>
        <end position="248"/>
    </location>
</feature>
<dbReference type="Pfam" id="PF07691">
    <property type="entry name" value="PA14"/>
    <property type="match status" value="1"/>
</dbReference>
<sequence>MKKILLTVFSMGVVTLAASSFVNASTINLTGTLRDFESSHPDFQYVIGVDPGIVANTLGVDGKPVYAGGAGTLTTTGAANFNQWYNDVPGVNTTSSYTITLDNSITPDPNVYTFSDMTFFPLTAPEDPENFFFTYEIHSDFTYQGGETFTFSGDDDVWVFIDNQLVMDLGGVHTMLTGSVDLDTLGLTIGNDYDFDFFFAERHTTESHFRIDTSININNEVPEPATMILFGAGLVGMTGLRLRRKKTK</sequence>
<keyword evidence="3" id="KW-0325">Glycoprotein</keyword>
<feature type="signal peptide" evidence="4">
    <location>
        <begin position="1"/>
        <end position="24"/>
    </location>
</feature>
<dbReference type="NCBIfam" id="TIGR02148">
    <property type="entry name" value="Fibro_Slime"/>
    <property type="match status" value="1"/>
</dbReference>
<dbReference type="PANTHER" id="PTHR31137:SF5">
    <property type="entry name" value="PROTEIN PSIQ-RELATED"/>
    <property type="match status" value="1"/>
</dbReference>
<evidence type="ECO:0000256" key="1">
    <source>
        <dbReference type="ARBA" id="ARBA00008709"/>
    </source>
</evidence>
<dbReference type="InterPro" id="IPR011874">
    <property type="entry name" value="Fibro_Slime"/>
</dbReference>
<accession>A0A8D5FK49</accession>
<organism evidence="6 7">
    <name type="scientific">Desulfomarina profundi</name>
    <dbReference type="NCBI Taxonomy" id="2772557"/>
    <lineage>
        <taxon>Bacteria</taxon>
        <taxon>Pseudomonadati</taxon>
        <taxon>Thermodesulfobacteriota</taxon>
        <taxon>Desulfobulbia</taxon>
        <taxon>Desulfobulbales</taxon>
        <taxon>Desulfobulbaceae</taxon>
        <taxon>Desulfomarina</taxon>
    </lineage>
</organism>
<dbReference type="NCBIfam" id="TIGR02595">
    <property type="entry name" value="PEP_CTERM"/>
    <property type="match status" value="1"/>
</dbReference>
<keyword evidence="7" id="KW-1185">Reference proteome</keyword>
<dbReference type="Proteomes" id="UP000826725">
    <property type="component" value="Chromosome"/>
</dbReference>
<evidence type="ECO:0000313" key="7">
    <source>
        <dbReference type="Proteomes" id="UP000826725"/>
    </source>
</evidence>
<dbReference type="KEGG" id="dbk:DGMP_11360"/>
<dbReference type="GO" id="GO:0005576">
    <property type="term" value="C:extracellular region"/>
    <property type="evidence" value="ECO:0007669"/>
    <property type="project" value="TreeGrafter"/>
</dbReference>
<dbReference type="InterPro" id="IPR013424">
    <property type="entry name" value="Ice-binding_C"/>
</dbReference>
<protein>
    <recommendedName>
        <fullName evidence="5">PA14 domain-containing protein</fullName>
    </recommendedName>
</protein>
<evidence type="ECO:0000256" key="3">
    <source>
        <dbReference type="ARBA" id="ARBA00023180"/>
    </source>
</evidence>
<gene>
    <name evidence="6" type="ORF">DGMP_11360</name>
</gene>
<dbReference type="InterPro" id="IPR011658">
    <property type="entry name" value="PA14_dom"/>
</dbReference>
<name>A0A8D5FK49_9BACT</name>
<dbReference type="RefSeq" id="WP_228856567.1">
    <property type="nucleotide sequence ID" value="NZ_AP024086.1"/>
</dbReference>
<evidence type="ECO:0000259" key="5">
    <source>
        <dbReference type="PROSITE" id="PS51820"/>
    </source>
</evidence>
<comment type="similarity">
    <text evidence="1">Belongs to the prespore-cell-inducing factor family.</text>
</comment>
<reference evidence="6" key="1">
    <citation type="submission" date="2020-09" db="EMBL/GenBank/DDBJ databases">
        <title>Desulfogranum mesoprofundum gen. nov., sp. nov., a novel mesophilic, sulfate-reducing chemolithoautotroph isolated from a deep-sea hydrothermal vent chimney in the Suiyo Seamount.</title>
        <authorList>
            <person name="Hashimoto Y."/>
            <person name="Nakagawa S."/>
        </authorList>
    </citation>
    <scope>NUCLEOTIDE SEQUENCE</scope>
    <source>
        <strain evidence="6">KT2</strain>
    </source>
</reference>